<protein>
    <submittedName>
        <fullName evidence="2">Uncharacterized protein</fullName>
    </submittedName>
</protein>
<evidence type="ECO:0000256" key="1">
    <source>
        <dbReference type="SAM" id="MobiDB-lite"/>
    </source>
</evidence>
<feature type="compositionally biased region" description="Basic residues" evidence="1">
    <location>
        <begin position="10"/>
        <end position="30"/>
    </location>
</feature>
<keyword evidence="3" id="KW-1185">Reference proteome</keyword>
<sequence length="386" mass="41278">MAFPSSPPPSRRRQTPPGRRKSPQARRVPRLRRDVRSSSFLRRPRRRRDSLVTGAGETSVVAGAGETSAVAGAGWTSLVAGAGWTSLVAGAGWTSLVVGFVGGGPLCVDGQHAHVVPWIRVPLPPPAGVSDLLRPAVVSDVELKGSTLPWSSSHYGRPPSRATVAPPRVTVAPRVALRSPPESRYGRPVASRLPLRITVAPSYHGRPFPLSLPTRNAFCTHGLMVFITFTLTGSVSGVPPLSLPTRSALTKELTLSITFTLTFEADVQSPLPCHSHNSRQPTISRYGSPPRSHGRYSTSRGYYPSPSPLARHRRPSPGIVAPRPASSPLITPCVLEAGSIQRPGVDSTPWPSPVRLARWVTFWSMCSRASVMSSTAQGRTHVAGVC</sequence>
<feature type="region of interest" description="Disordered" evidence="1">
    <location>
        <begin position="271"/>
        <end position="317"/>
    </location>
</feature>
<dbReference type="EMBL" id="VDMD01000032">
    <property type="protein sequence ID" value="TRM58895.1"/>
    <property type="molecule type" value="Genomic_DNA"/>
</dbReference>
<dbReference type="AlphaFoldDB" id="A0A550C266"/>
<name>A0A550C266_9AGAR</name>
<comment type="caution">
    <text evidence="2">The sequence shown here is derived from an EMBL/GenBank/DDBJ whole genome shotgun (WGS) entry which is preliminary data.</text>
</comment>
<feature type="region of interest" description="Disordered" evidence="1">
    <location>
        <begin position="1"/>
        <end position="54"/>
    </location>
</feature>
<reference evidence="2 3" key="1">
    <citation type="journal article" date="2019" name="New Phytol.">
        <title>Comparative genomics reveals unique wood-decay strategies and fruiting body development in the Schizophyllaceae.</title>
        <authorList>
            <person name="Almasi E."/>
            <person name="Sahu N."/>
            <person name="Krizsan K."/>
            <person name="Balint B."/>
            <person name="Kovacs G.M."/>
            <person name="Kiss B."/>
            <person name="Cseklye J."/>
            <person name="Drula E."/>
            <person name="Henrissat B."/>
            <person name="Nagy I."/>
            <person name="Chovatia M."/>
            <person name="Adam C."/>
            <person name="LaButti K."/>
            <person name="Lipzen A."/>
            <person name="Riley R."/>
            <person name="Grigoriev I.V."/>
            <person name="Nagy L.G."/>
        </authorList>
    </citation>
    <scope>NUCLEOTIDE SEQUENCE [LARGE SCALE GENOMIC DNA]</scope>
    <source>
        <strain evidence="2 3">NL-1724</strain>
    </source>
</reference>
<dbReference type="Proteomes" id="UP000320762">
    <property type="component" value="Unassembled WGS sequence"/>
</dbReference>
<evidence type="ECO:0000313" key="3">
    <source>
        <dbReference type="Proteomes" id="UP000320762"/>
    </source>
</evidence>
<proteinExistence type="predicted"/>
<gene>
    <name evidence="2" type="ORF">BD626DRAFT_573150</name>
</gene>
<accession>A0A550C266</accession>
<organism evidence="2 3">
    <name type="scientific">Schizophyllum amplum</name>
    <dbReference type="NCBI Taxonomy" id="97359"/>
    <lineage>
        <taxon>Eukaryota</taxon>
        <taxon>Fungi</taxon>
        <taxon>Dikarya</taxon>
        <taxon>Basidiomycota</taxon>
        <taxon>Agaricomycotina</taxon>
        <taxon>Agaricomycetes</taxon>
        <taxon>Agaricomycetidae</taxon>
        <taxon>Agaricales</taxon>
        <taxon>Schizophyllaceae</taxon>
        <taxon>Schizophyllum</taxon>
    </lineage>
</organism>
<evidence type="ECO:0000313" key="2">
    <source>
        <dbReference type="EMBL" id="TRM58895.1"/>
    </source>
</evidence>